<feature type="domain" description="Asn/Gln amidotransferase" evidence="12">
    <location>
        <begin position="327"/>
        <end position="475"/>
    </location>
</feature>
<dbReference type="PANTHER" id="PTHR11659:SF0">
    <property type="entry name" value="GLUTAMYL-TRNA(GLN) AMIDOTRANSFERASE SUBUNIT B, MITOCHONDRIAL"/>
    <property type="match status" value="1"/>
</dbReference>
<dbReference type="InterPro" id="IPR017958">
    <property type="entry name" value="Gln-tRNA_amidoTrfase_suB_CS"/>
</dbReference>
<dbReference type="InterPro" id="IPR018027">
    <property type="entry name" value="Asn/Gln_amidotransferase"/>
</dbReference>
<dbReference type="GO" id="GO:0016740">
    <property type="term" value="F:transferase activity"/>
    <property type="evidence" value="ECO:0007669"/>
    <property type="project" value="UniProtKB-KW"/>
</dbReference>
<dbReference type="NCBIfam" id="NF004014">
    <property type="entry name" value="PRK05477.1-4"/>
    <property type="match status" value="1"/>
</dbReference>
<evidence type="ECO:0000256" key="2">
    <source>
        <dbReference type="ARBA" id="ARBA00011123"/>
    </source>
</evidence>
<sequence>MAWDTVIGLEVHAQLRTKSKLFSGAATAFGAAPNTQTCFIDAGLPGVLPVLNQQAVHMAIQFGLAINATINNYSYFERKNYFYPDLPKGYQISQFQRPIVANGYLNIEVEGSEKRVEIVRAHLEEDAGKSLHEAHSQYTGIDLNRAGTPLLEIVTAPCLTSAEEAVSYLKALHLLVRFLGICDGNMQEGSFRCDVNISLKPQGSEKLGTRSEIKNLNSFRFIEKAIRYEQMRHQDLLETGQPIYQETRLYCPNTNMTQLLRSKENENDYRYFPDPDLLPIQIHSQDLEQIKQAMPPLPEALRITLRKNENLNEEDIHFILSAPAIYQFFSELKQLTQADDKMIVNWLKGSFAAALNEVNLSFENTPVSPSAFAPLLTQLAEQKFSMQIAKQIFAKLWAGEGTVDEIIQKEGYLQASNNVLLEGIVQAIVNQYPEQAADYRAGKEKLIGFFVGQVMKETKGQANPAQINSLLKKYL</sequence>
<evidence type="ECO:0000256" key="10">
    <source>
        <dbReference type="ARBA" id="ARBA00047913"/>
    </source>
</evidence>
<evidence type="ECO:0000256" key="8">
    <source>
        <dbReference type="ARBA" id="ARBA00024799"/>
    </source>
</evidence>
<gene>
    <name evidence="11 13" type="primary">gatB</name>
    <name evidence="13" type="ORF">Ldro_0460</name>
</gene>
<comment type="similarity">
    <text evidence="1 11">Belongs to the GatB/GatE family. GatB subfamily.</text>
</comment>
<dbReference type="EMBL" id="LNXY01000003">
    <property type="protein sequence ID" value="KTC93089.1"/>
    <property type="molecule type" value="Genomic_DNA"/>
</dbReference>
<dbReference type="Pfam" id="PF02637">
    <property type="entry name" value="GatB_Yqey"/>
    <property type="match status" value="1"/>
</dbReference>
<comment type="catalytic activity">
    <reaction evidence="9 11">
        <text>L-aspartyl-tRNA(Asn) + L-glutamine + ATP + H2O = L-asparaginyl-tRNA(Asn) + L-glutamate + ADP + phosphate + 2 H(+)</text>
        <dbReference type="Rhea" id="RHEA:14513"/>
        <dbReference type="Rhea" id="RHEA-COMP:9674"/>
        <dbReference type="Rhea" id="RHEA-COMP:9677"/>
        <dbReference type="ChEBI" id="CHEBI:15377"/>
        <dbReference type="ChEBI" id="CHEBI:15378"/>
        <dbReference type="ChEBI" id="CHEBI:29985"/>
        <dbReference type="ChEBI" id="CHEBI:30616"/>
        <dbReference type="ChEBI" id="CHEBI:43474"/>
        <dbReference type="ChEBI" id="CHEBI:58359"/>
        <dbReference type="ChEBI" id="CHEBI:78515"/>
        <dbReference type="ChEBI" id="CHEBI:78516"/>
        <dbReference type="ChEBI" id="CHEBI:456216"/>
    </reaction>
</comment>
<proteinExistence type="inferred from homology"/>
<name>A0A0W0TBW4_9GAMM</name>
<evidence type="ECO:0000256" key="1">
    <source>
        <dbReference type="ARBA" id="ARBA00005306"/>
    </source>
</evidence>
<dbReference type="InterPro" id="IPR006075">
    <property type="entry name" value="Asn/Gln-tRNA_Trfase_suB/E_cat"/>
</dbReference>
<dbReference type="FunFam" id="1.10.10.410:FF:000001">
    <property type="entry name" value="Aspartyl/glutamyl-tRNA(Asn/Gln) amidotransferase subunit B"/>
    <property type="match status" value="1"/>
</dbReference>
<dbReference type="InterPro" id="IPR014746">
    <property type="entry name" value="Gln_synth/guanido_kin_cat_dom"/>
</dbReference>
<dbReference type="STRING" id="1212489.Ldro_0460"/>
<evidence type="ECO:0000259" key="12">
    <source>
        <dbReference type="SMART" id="SM00845"/>
    </source>
</evidence>
<keyword evidence="4 11" id="KW-0436">Ligase</keyword>
<dbReference type="PANTHER" id="PTHR11659">
    <property type="entry name" value="GLUTAMYL-TRNA GLN AMIDOTRANSFERASE SUBUNIT B MITOCHONDRIAL AND PROKARYOTIC PET112-RELATED"/>
    <property type="match status" value="1"/>
</dbReference>
<dbReference type="GO" id="GO:0050567">
    <property type="term" value="F:glutaminyl-tRNA synthase (glutamine-hydrolyzing) activity"/>
    <property type="evidence" value="ECO:0007669"/>
    <property type="project" value="UniProtKB-UniRule"/>
</dbReference>
<dbReference type="PROSITE" id="PS01234">
    <property type="entry name" value="GATB"/>
    <property type="match status" value="1"/>
</dbReference>
<evidence type="ECO:0000256" key="4">
    <source>
        <dbReference type="ARBA" id="ARBA00022598"/>
    </source>
</evidence>
<evidence type="ECO:0000313" key="13">
    <source>
        <dbReference type="EMBL" id="KTC93089.1"/>
    </source>
</evidence>
<dbReference type="GO" id="GO:0006412">
    <property type="term" value="P:translation"/>
    <property type="evidence" value="ECO:0007669"/>
    <property type="project" value="UniProtKB-UniRule"/>
</dbReference>
<keyword evidence="14" id="KW-1185">Reference proteome</keyword>
<dbReference type="RefSeq" id="WP_058494813.1">
    <property type="nucleotide sequence ID" value="NZ_CAAAIU010000003.1"/>
</dbReference>
<dbReference type="InterPro" id="IPR004413">
    <property type="entry name" value="GatB"/>
</dbReference>
<evidence type="ECO:0000256" key="9">
    <source>
        <dbReference type="ARBA" id="ARBA00047380"/>
    </source>
</evidence>
<dbReference type="HAMAP" id="MF_00121">
    <property type="entry name" value="GatB"/>
    <property type="match status" value="1"/>
</dbReference>
<evidence type="ECO:0000256" key="3">
    <source>
        <dbReference type="ARBA" id="ARBA00016923"/>
    </source>
</evidence>
<dbReference type="AlphaFoldDB" id="A0A0W0TBW4"/>
<dbReference type="EC" id="6.3.5.-" evidence="11"/>
<comment type="caution">
    <text evidence="13">The sequence shown here is derived from an EMBL/GenBank/DDBJ whole genome shotgun (WGS) entry which is preliminary data.</text>
</comment>
<dbReference type="GO" id="GO:0005524">
    <property type="term" value="F:ATP binding"/>
    <property type="evidence" value="ECO:0007669"/>
    <property type="project" value="UniProtKB-KW"/>
</dbReference>
<keyword evidence="7 11" id="KW-0648">Protein biosynthesis</keyword>
<dbReference type="InterPro" id="IPR023168">
    <property type="entry name" value="GatB_Yqey_C_2"/>
</dbReference>
<dbReference type="InterPro" id="IPR003789">
    <property type="entry name" value="Asn/Gln_tRNA_amidoTrase-B-like"/>
</dbReference>
<reference evidence="13 14" key="1">
    <citation type="submission" date="2015-11" db="EMBL/GenBank/DDBJ databases">
        <title>Genomic analysis of 38 Legionella species identifies large and diverse effector repertoires.</title>
        <authorList>
            <person name="Burstein D."/>
            <person name="Amaro F."/>
            <person name="Zusman T."/>
            <person name="Lifshitz Z."/>
            <person name="Cohen O."/>
            <person name="Gilbert J.A."/>
            <person name="Pupko T."/>
            <person name="Shuman H.A."/>
            <person name="Segal G."/>
        </authorList>
    </citation>
    <scope>NUCLEOTIDE SEQUENCE [LARGE SCALE GENOMIC DNA]</scope>
    <source>
        <strain evidence="13 14">ATCC 700990</strain>
    </source>
</reference>
<dbReference type="GO" id="GO:0070681">
    <property type="term" value="P:glutaminyl-tRNAGln biosynthesis via transamidation"/>
    <property type="evidence" value="ECO:0007669"/>
    <property type="project" value="TreeGrafter"/>
</dbReference>
<dbReference type="NCBIfam" id="TIGR00133">
    <property type="entry name" value="gatB"/>
    <property type="match status" value="1"/>
</dbReference>
<dbReference type="SUPFAM" id="SSF89095">
    <property type="entry name" value="GatB/YqeY motif"/>
    <property type="match status" value="1"/>
</dbReference>
<keyword evidence="5 11" id="KW-0547">Nucleotide-binding</keyword>
<dbReference type="Gene3D" id="1.10.10.410">
    <property type="match status" value="1"/>
</dbReference>
<keyword evidence="6 11" id="KW-0067">ATP-binding</keyword>
<dbReference type="GO" id="GO:0050566">
    <property type="term" value="F:asparaginyl-tRNA synthase (glutamine-hydrolyzing) activity"/>
    <property type="evidence" value="ECO:0007669"/>
    <property type="project" value="RHEA"/>
</dbReference>
<dbReference type="OrthoDB" id="9804078at2"/>
<comment type="subunit">
    <text evidence="2 11">Heterotrimer of A, B and C subunits.</text>
</comment>
<evidence type="ECO:0000256" key="6">
    <source>
        <dbReference type="ARBA" id="ARBA00022840"/>
    </source>
</evidence>
<dbReference type="Proteomes" id="UP000054736">
    <property type="component" value="Unassembled WGS sequence"/>
</dbReference>
<evidence type="ECO:0000313" key="14">
    <source>
        <dbReference type="Proteomes" id="UP000054736"/>
    </source>
</evidence>
<dbReference type="Pfam" id="PF02934">
    <property type="entry name" value="GatB_N"/>
    <property type="match status" value="1"/>
</dbReference>
<protein>
    <recommendedName>
        <fullName evidence="3 11">Aspartyl/glutamyl-tRNA(Asn/Gln) amidotransferase subunit B</fullName>
        <shortName evidence="11">Asp/Glu-ADT subunit B</shortName>
        <ecNumber evidence="11">6.3.5.-</ecNumber>
    </recommendedName>
</protein>
<evidence type="ECO:0000256" key="7">
    <source>
        <dbReference type="ARBA" id="ARBA00022917"/>
    </source>
</evidence>
<comment type="catalytic activity">
    <reaction evidence="10 11">
        <text>L-glutamyl-tRNA(Gln) + L-glutamine + ATP + H2O = L-glutaminyl-tRNA(Gln) + L-glutamate + ADP + phosphate + H(+)</text>
        <dbReference type="Rhea" id="RHEA:17521"/>
        <dbReference type="Rhea" id="RHEA-COMP:9681"/>
        <dbReference type="Rhea" id="RHEA-COMP:9684"/>
        <dbReference type="ChEBI" id="CHEBI:15377"/>
        <dbReference type="ChEBI" id="CHEBI:15378"/>
        <dbReference type="ChEBI" id="CHEBI:29985"/>
        <dbReference type="ChEBI" id="CHEBI:30616"/>
        <dbReference type="ChEBI" id="CHEBI:43474"/>
        <dbReference type="ChEBI" id="CHEBI:58359"/>
        <dbReference type="ChEBI" id="CHEBI:78520"/>
        <dbReference type="ChEBI" id="CHEBI:78521"/>
        <dbReference type="ChEBI" id="CHEBI:456216"/>
    </reaction>
</comment>
<keyword evidence="13" id="KW-0808">Transferase</keyword>
<dbReference type="SMART" id="SM00845">
    <property type="entry name" value="GatB_Yqey"/>
    <property type="match status" value="1"/>
</dbReference>
<dbReference type="InterPro" id="IPR017959">
    <property type="entry name" value="Asn/Gln-tRNA_amidoTrfase_suB/E"/>
</dbReference>
<comment type="function">
    <text evidence="8 11">Allows the formation of correctly charged Asn-tRNA(Asn) or Gln-tRNA(Gln) through the transamidation of misacylated Asp-tRNA(Asn) or Glu-tRNA(Gln) in organisms which lack either or both of asparaginyl-tRNA or glutaminyl-tRNA synthetases. The reaction takes place in the presence of glutamine and ATP through an activated phospho-Asp-tRNA(Asn) or phospho-Glu-tRNA(Gln).</text>
</comment>
<dbReference type="PATRIC" id="fig|1212489.4.peg.475"/>
<organism evidence="13 14">
    <name type="scientific">Legionella drozanskii LLAP-1</name>
    <dbReference type="NCBI Taxonomy" id="1212489"/>
    <lineage>
        <taxon>Bacteria</taxon>
        <taxon>Pseudomonadati</taxon>
        <taxon>Pseudomonadota</taxon>
        <taxon>Gammaproteobacteria</taxon>
        <taxon>Legionellales</taxon>
        <taxon>Legionellaceae</taxon>
        <taxon>Legionella</taxon>
    </lineage>
</organism>
<evidence type="ECO:0000256" key="11">
    <source>
        <dbReference type="HAMAP-Rule" id="MF_00121"/>
    </source>
</evidence>
<dbReference type="NCBIfam" id="NF004012">
    <property type="entry name" value="PRK05477.1-2"/>
    <property type="match status" value="1"/>
</dbReference>
<dbReference type="SUPFAM" id="SSF55931">
    <property type="entry name" value="Glutamine synthetase/guanido kinase"/>
    <property type="match status" value="1"/>
</dbReference>
<evidence type="ECO:0000256" key="5">
    <source>
        <dbReference type="ARBA" id="ARBA00022741"/>
    </source>
</evidence>
<accession>A0A0W0TBW4</accession>